<dbReference type="EMBL" id="JABBNT010000001">
    <property type="protein sequence ID" value="NMM43678.1"/>
    <property type="molecule type" value="Genomic_DNA"/>
</dbReference>
<dbReference type="SUPFAM" id="SSF74650">
    <property type="entry name" value="Galactose mutarotase-like"/>
    <property type="match status" value="1"/>
</dbReference>
<dbReference type="Proteomes" id="UP000539372">
    <property type="component" value="Unassembled WGS sequence"/>
</dbReference>
<evidence type="ECO:0000313" key="1">
    <source>
        <dbReference type="EMBL" id="NMM43678.1"/>
    </source>
</evidence>
<organism evidence="1 2">
    <name type="scientific">Pacificispira spongiicola</name>
    <dbReference type="NCBI Taxonomy" id="2729598"/>
    <lineage>
        <taxon>Bacteria</taxon>
        <taxon>Pseudomonadati</taxon>
        <taxon>Pseudomonadota</taxon>
        <taxon>Alphaproteobacteria</taxon>
        <taxon>Rhodospirillales</taxon>
        <taxon>Rhodospirillaceae</taxon>
        <taxon>Pacificispira</taxon>
    </lineage>
</organism>
<dbReference type="RefSeq" id="WP_169623940.1">
    <property type="nucleotide sequence ID" value="NZ_JABBNT010000001.1"/>
</dbReference>
<reference evidence="1 2" key="1">
    <citation type="submission" date="2020-04" db="EMBL/GenBank/DDBJ databases">
        <title>Rhodospirillaceae bacterium KN72 isolated from deep sea.</title>
        <authorList>
            <person name="Zhang D.-C."/>
        </authorList>
    </citation>
    <scope>NUCLEOTIDE SEQUENCE [LARGE SCALE GENOMIC DNA]</scope>
    <source>
        <strain evidence="1 2">KN72</strain>
    </source>
</reference>
<evidence type="ECO:0000313" key="2">
    <source>
        <dbReference type="Proteomes" id="UP000539372"/>
    </source>
</evidence>
<proteinExistence type="predicted"/>
<dbReference type="InterPro" id="IPR014718">
    <property type="entry name" value="GH-type_carb-bd"/>
</dbReference>
<name>A0A7Y0DY18_9PROT</name>
<dbReference type="InterPro" id="IPR008183">
    <property type="entry name" value="Aldose_1/G6P_1-epimerase"/>
</dbReference>
<sequence>MDIQHGRFSAALTSESGCRTLYFRMALDSGETIDLMRPLTGPETHPNYSANFPLVPYSNRIGGGTFTFQGTVVRVPLNAPGEPHAIHGVGWEVDWEPVTHTDNSVTCRYRHPGDQRWPWAFTSIQTVTLNDAGMVATLSLTNDADHPMPGGLAFHPYFPRSSETKLHTSAQGFLERDDIGLPSHVVSDHPVLSALENGETVPVGVDTGLEGWTGRAEIQWPDRQIALEMEAPGMTRAVLYTPEGKDFFCFEPISHTTNAVNRLPDGLTGDGGVKILPPGETLTLEMRLVPRLL</sequence>
<dbReference type="AlphaFoldDB" id="A0A7Y0DY18"/>
<gene>
    <name evidence="1" type="ORF">HH303_04255</name>
</gene>
<dbReference type="InterPro" id="IPR011013">
    <property type="entry name" value="Gal_mutarotase_sf_dom"/>
</dbReference>
<keyword evidence="2" id="KW-1185">Reference proteome</keyword>
<dbReference type="GO" id="GO:0030246">
    <property type="term" value="F:carbohydrate binding"/>
    <property type="evidence" value="ECO:0007669"/>
    <property type="project" value="InterPro"/>
</dbReference>
<dbReference type="GO" id="GO:0005975">
    <property type="term" value="P:carbohydrate metabolic process"/>
    <property type="evidence" value="ECO:0007669"/>
    <property type="project" value="InterPro"/>
</dbReference>
<dbReference type="Pfam" id="PF01263">
    <property type="entry name" value="Aldose_epim"/>
    <property type="match status" value="1"/>
</dbReference>
<dbReference type="CDD" id="cd09021">
    <property type="entry name" value="Aldose_epim_Ec_YphB"/>
    <property type="match status" value="1"/>
</dbReference>
<dbReference type="Gene3D" id="2.70.98.10">
    <property type="match status" value="1"/>
</dbReference>
<protein>
    <submittedName>
        <fullName evidence="1">Aldose 1-epimerase</fullName>
    </submittedName>
</protein>
<dbReference type="GO" id="GO:0016853">
    <property type="term" value="F:isomerase activity"/>
    <property type="evidence" value="ECO:0007669"/>
    <property type="project" value="InterPro"/>
</dbReference>
<accession>A0A7Y0DY18</accession>
<comment type="caution">
    <text evidence="1">The sequence shown here is derived from an EMBL/GenBank/DDBJ whole genome shotgun (WGS) entry which is preliminary data.</text>
</comment>